<evidence type="ECO:0000259" key="1">
    <source>
        <dbReference type="Pfam" id="PF13681"/>
    </source>
</evidence>
<feature type="domain" description="PilX/PilW C-terminal" evidence="1">
    <location>
        <begin position="91"/>
        <end position="172"/>
    </location>
</feature>
<dbReference type="AlphaFoldDB" id="A0A0J7J644"/>
<dbReference type="Proteomes" id="UP000036102">
    <property type="component" value="Unassembled WGS sequence"/>
</dbReference>
<reference evidence="3 4" key="1">
    <citation type="submission" date="2015-06" db="EMBL/GenBank/DDBJ databases">
        <title>Marinobacter subterrani, a genetically tractable neutrophilic iron-oxidizing strain isolated from the Soudan Iron Mine.</title>
        <authorList>
            <person name="Bonis B.M."/>
            <person name="Gralnick J.A."/>
        </authorList>
    </citation>
    <scope>NUCLEOTIDE SEQUENCE [LARGE SCALE GENOMIC DNA]</scope>
    <source>
        <strain evidence="3 4">JG233</strain>
    </source>
</reference>
<dbReference type="PATRIC" id="fig|1658765.3.peg.4115"/>
<dbReference type="Pfam" id="PF13681">
    <property type="entry name" value="PilX"/>
    <property type="match status" value="1"/>
</dbReference>
<dbReference type="STRING" id="1658765.Msub_20850"/>
<evidence type="ECO:0000259" key="2">
    <source>
        <dbReference type="Pfam" id="PF14341"/>
    </source>
</evidence>
<sequence>MGRVNITSQAGAALILSLLMLLVLTLLAVSSMQGTIMQERMVSGAREGMQSLEIAESALRDAEVYIENVNLLSEFDGTGGLYGETDTAPDPQTFDWTGSTNVRTATVVDGVTPRYFIQHIGEARQPEQLTDLVVEGYSHETGATDAQAFRIVAWSPGPTGESTRIIESYYAREM</sequence>
<organism evidence="3 4">
    <name type="scientific">Marinobacter subterrani</name>
    <dbReference type="NCBI Taxonomy" id="1658765"/>
    <lineage>
        <taxon>Bacteria</taxon>
        <taxon>Pseudomonadati</taxon>
        <taxon>Pseudomonadota</taxon>
        <taxon>Gammaproteobacteria</taxon>
        <taxon>Pseudomonadales</taxon>
        <taxon>Marinobacteraceae</taxon>
        <taxon>Marinobacter</taxon>
    </lineage>
</organism>
<accession>A0A0J7J644</accession>
<dbReference type="OrthoDB" id="6364804at2"/>
<keyword evidence="4" id="KW-1185">Reference proteome</keyword>
<feature type="domain" description="Type 4 fimbrial biogenesis protein PilX N-terminal" evidence="2">
    <location>
        <begin position="10"/>
        <end position="60"/>
    </location>
</feature>
<proteinExistence type="predicted"/>
<dbReference type="Pfam" id="PF14341">
    <property type="entry name" value="PilX_N"/>
    <property type="match status" value="1"/>
</dbReference>
<evidence type="ECO:0000313" key="4">
    <source>
        <dbReference type="Proteomes" id="UP000036102"/>
    </source>
</evidence>
<protein>
    <submittedName>
        <fullName evidence="3">Tfp pilus assembly protein PilX</fullName>
    </submittedName>
</protein>
<dbReference type="InterPro" id="IPR025205">
    <property type="entry name" value="PilX/PilW_C"/>
</dbReference>
<dbReference type="RefSeq" id="WP_048497865.1">
    <property type="nucleotide sequence ID" value="NZ_LFBU01000002.1"/>
</dbReference>
<dbReference type="EMBL" id="LFBU01000002">
    <property type="protein sequence ID" value="KMQ73637.1"/>
    <property type="molecule type" value="Genomic_DNA"/>
</dbReference>
<name>A0A0J7J644_9GAMM</name>
<comment type="caution">
    <text evidence="3">The sequence shown here is derived from an EMBL/GenBank/DDBJ whole genome shotgun (WGS) entry which is preliminary data.</text>
</comment>
<evidence type="ECO:0000313" key="3">
    <source>
        <dbReference type="EMBL" id="KMQ73637.1"/>
    </source>
</evidence>
<dbReference type="InterPro" id="IPR025746">
    <property type="entry name" value="PilX_N_dom"/>
</dbReference>
<gene>
    <name evidence="3" type="ORF">Msub_20850</name>
</gene>